<dbReference type="EMBL" id="CAJVPW010001141">
    <property type="protein sequence ID" value="CAG8476314.1"/>
    <property type="molecule type" value="Genomic_DNA"/>
</dbReference>
<organism evidence="1 2">
    <name type="scientific">Cetraspora pellucida</name>
    <dbReference type="NCBI Taxonomy" id="1433469"/>
    <lineage>
        <taxon>Eukaryota</taxon>
        <taxon>Fungi</taxon>
        <taxon>Fungi incertae sedis</taxon>
        <taxon>Mucoromycota</taxon>
        <taxon>Glomeromycotina</taxon>
        <taxon>Glomeromycetes</taxon>
        <taxon>Diversisporales</taxon>
        <taxon>Gigasporaceae</taxon>
        <taxon>Cetraspora</taxon>
    </lineage>
</organism>
<accession>A0ACA9KJJ0</accession>
<protein>
    <submittedName>
        <fullName evidence="1">3137_t:CDS:1</fullName>
    </submittedName>
</protein>
<dbReference type="Proteomes" id="UP000789366">
    <property type="component" value="Unassembled WGS sequence"/>
</dbReference>
<keyword evidence="2" id="KW-1185">Reference proteome</keyword>
<comment type="caution">
    <text evidence="1">The sequence shown here is derived from an EMBL/GenBank/DDBJ whole genome shotgun (WGS) entry which is preliminary data.</text>
</comment>
<sequence length="85" mass="10382">MKLNYVAASNQEKDTRDKERYCMSEKKSKEPIEEEKQVDNIRRINYCDYEEQREESEELYTVDKRKQQDQAETLEKRLKLQSESK</sequence>
<evidence type="ECO:0000313" key="2">
    <source>
        <dbReference type="Proteomes" id="UP000789366"/>
    </source>
</evidence>
<gene>
    <name evidence="1" type="ORF">SPELUC_LOCUS1924</name>
</gene>
<evidence type="ECO:0000313" key="1">
    <source>
        <dbReference type="EMBL" id="CAG8476314.1"/>
    </source>
</evidence>
<name>A0ACA9KJJ0_9GLOM</name>
<reference evidence="1" key="1">
    <citation type="submission" date="2021-06" db="EMBL/GenBank/DDBJ databases">
        <authorList>
            <person name="Kallberg Y."/>
            <person name="Tangrot J."/>
            <person name="Rosling A."/>
        </authorList>
    </citation>
    <scope>NUCLEOTIDE SEQUENCE</scope>
    <source>
        <strain evidence="1">28 12/20/2015</strain>
    </source>
</reference>
<proteinExistence type="predicted"/>